<dbReference type="InterPro" id="IPR003594">
    <property type="entry name" value="HATPase_dom"/>
</dbReference>
<dbReference type="Gene3D" id="3.30.450.20">
    <property type="entry name" value="PAS domain"/>
    <property type="match status" value="2"/>
</dbReference>
<keyword evidence="4" id="KW-1003">Cell membrane</keyword>
<dbReference type="FunFam" id="3.30.450.20:FF:000127">
    <property type="entry name" value="C4-dicarboxylate transport sensor protein"/>
    <property type="match status" value="1"/>
</dbReference>
<name>A0A1I3BEY6_9RHOB</name>
<dbReference type="STRING" id="1114924.SAMN05216258_1018"/>
<protein>
    <recommendedName>
        <fullName evidence="3">histidine kinase</fullName>
        <ecNumber evidence="3">2.7.13.3</ecNumber>
    </recommendedName>
</protein>
<dbReference type="Gene3D" id="1.10.287.130">
    <property type="match status" value="1"/>
</dbReference>
<keyword evidence="16" id="KW-1185">Reference proteome</keyword>
<keyword evidence="11 13" id="KW-1133">Transmembrane helix</keyword>
<evidence type="ECO:0000256" key="11">
    <source>
        <dbReference type="ARBA" id="ARBA00022989"/>
    </source>
</evidence>
<dbReference type="Proteomes" id="UP000199377">
    <property type="component" value="Unassembled WGS sequence"/>
</dbReference>
<keyword evidence="7 13" id="KW-0812">Transmembrane</keyword>
<evidence type="ECO:0000256" key="3">
    <source>
        <dbReference type="ARBA" id="ARBA00012438"/>
    </source>
</evidence>
<dbReference type="Pfam" id="PF02518">
    <property type="entry name" value="HATPase_c"/>
    <property type="match status" value="1"/>
</dbReference>
<evidence type="ECO:0000256" key="5">
    <source>
        <dbReference type="ARBA" id="ARBA00022553"/>
    </source>
</evidence>
<dbReference type="InterPro" id="IPR017055">
    <property type="entry name" value="Sig_transdc_His_kinase_DctB"/>
</dbReference>
<evidence type="ECO:0000256" key="13">
    <source>
        <dbReference type="SAM" id="Phobius"/>
    </source>
</evidence>
<dbReference type="PROSITE" id="PS50109">
    <property type="entry name" value="HIS_KIN"/>
    <property type="match status" value="1"/>
</dbReference>
<dbReference type="PIRSF" id="PIRSF036431">
    <property type="entry name" value="STHK_DctB"/>
    <property type="match status" value="1"/>
</dbReference>
<organism evidence="15 16">
    <name type="scientific">Albimonas pacifica</name>
    <dbReference type="NCBI Taxonomy" id="1114924"/>
    <lineage>
        <taxon>Bacteria</taxon>
        <taxon>Pseudomonadati</taxon>
        <taxon>Pseudomonadota</taxon>
        <taxon>Alphaproteobacteria</taxon>
        <taxon>Rhodobacterales</taxon>
        <taxon>Paracoccaceae</taxon>
        <taxon>Albimonas</taxon>
    </lineage>
</organism>
<dbReference type="SUPFAM" id="SSF47384">
    <property type="entry name" value="Homodimeric domain of signal transducing histidine kinase"/>
    <property type="match status" value="1"/>
</dbReference>
<dbReference type="PANTHER" id="PTHR43065:SF10">
    <property type="entry name" value="PEROXIDE STRESS-ACTIVATED HISTIDINE KINASE MAK3"/>
    <property type="match status" value="1"/>
</dbReference>
<dbReference type="GO" id="GO:0000155">
    <property type="term" value="F:phosphorelay sensor kinase activity"/>
    <property type="evidence" value="ECO:0007669"/>
    <property type="project" value="InterPro"/>
</dbReference>
<evidence type="ECO:0000256" key="6">
    <source>
        <dbReference type="ARBA" id="ARBA00022679"/>
    </source>
</evidence>
<dbReference type="InterPro" id="IPR036097">
    <property type="entry name" value="HisK_dim/P_sf"/>
</dbReference>
<dbReference type="PRINTS" id="PR00344">
    <property type="entry name" value="BCTRLSENSOR"/>
</dbReference>
<keyword evidence="5" id="KW-0597">Phosphoprotein</keyword>
<feature type="domain" description="Histidine kinase" evidence="14">
    <location>
        <begin position="360"/>
        <end position="572"/>
    </location>
</feature>
<dbReference type="Gene3D" id="3.30.565.10">
    <property type="entry name" value="Histidine kinase-like ATPase, C-terminal domain"/>
    <property type="match status" value="1"/>
</dbReference>
<dbReference type="InterPro" id="IPR004358">
    <property type="entry name" value="Sig_transdc_His_kin-like_C"/>
</dbReference>
<evidence type="ECO:0000256" key="7">
    <source>
        <dbReference type="ARBA" id="ARBA00022692"/>
    </source>
</evidence>
<reference evidence="15 16" key="1">
    <citation type="submission" date="2016-10" db="EMBL/GenBank/DDBJ databases">
        <authorList>
            <person name="de Groot N.N."/>
        </authorList>
    </citation>
    <scope>NUCLEOTIDE SEQUENCE [LARGE SCALE GENOMIC DNA]</scope>
    <source>
        <strain evidence="15 16">CGMCC 1.11030</strain>
    </source>
</reference>
<evidence type="ECO:0000313" key="15">
    <source>
        <dbReference type="EMBL" id="SFH60281.1"/>
    </source>
</evidence>
<evidence type="ECO:0000259" key="14">
    <source>
        <dbReference type="PROSITE" id="PS50109"/>
    </source>
</evidence>
<dbReference type="InterPro" id="IPR036890">
    <property type="entry name" value="HATPase_C_sf"/>
</dbReference>
<dbReference type="AlphaFoldDB" id="A0A1I3BEY6"/>
<comment type="catalytic activity">
    <reaction evidence="1">
        <text>ATP + protein L-histidine = ADP + protein N-phospho-L-histidine.</text>
        <dbReference type="EC" id="2.7.13.3"/>
    </reaction>
</comment>
<dbReference type="InterPro" id="IPR029151">
    <property type="entry name" value="Sensor-like_sf"/>
</dbReference>
<dbReference type="SUPFAM" id="SSF55874">
    <property type="entry name" value="ATPase domain of HSP90 chaperone/DNA topoisomerase II/histidine kinase"/>
    <property type="match status" value="1"/>
</dbReference>
<feature type="transmembrane region" description="Helical" evidence="13">
    <location>
        <begin position="273"/>
        <end position="296"/>
    </location>
</feature>
<keyword evidence="13" id="KW-0472">Membrane</keyword>
<evidence type="ECO:0000256" key="9">
    <source>
        <dbReference type="ARBA" id="ARBA00022777"/>
    </source>
</evidence>
<comment type="subcellular location">
    <subcellularLocation>
        <location evidence="2">Cell membrane</location>
        <topology evidence="2">Multi-pass membrane protein</topology>
    </subcellularLocation>
</comment>
<evidence type="ECO:0000256" key="12">
    <source>
        <dbReference type="ARBA" id="ARBA00023012"/>
    </source>
</evidence>
<evidence type="ECO:0000256" key="1">
    <source>
        <dbReference type="ARBA" id="ARBA00000085"/>
    </source>
</evidence>
<dbReference type="GO" id="GO:0005524">
    <property type="term" value="F:ATP binding"/>
    <property type="evidence" value="ECO:0007669"/>
    <property type="project" value="UniProtKB-KW"/>
</dbReference>
<evidence type="ECO:0000256" key="10">
    <source>
        <dbReference type="ARBA" id="ARBA00022840"/>
    </source>
</evidence>
<dbReference type="OrthoDB" id="7568856at2"/>
<dbReference type="EMBL" id="FOQH01000001">
    <property type="protein sequence ID" value="SFH60281.1"/>
    <property type="molecule type" value="Genomic_DNA"/>
</dbReference>
<dbReference type="PANTHER" id="PTHR43065">
    <property type="entry name" value="SENSOR HISTIDINE KINASE"/>
    <property type="match status" value="1"/>
</dbReference>
<dbReference type="GO" id="GO:0005886">
    <property type="term" value="C:plasma membrane"/>
    <property type="evidence" value="ECO:0007669"/>
    <property type="project" value="UniProtKB-SubCell"/>
</dbReference>
<evidence type="ECO:0000256" key="4">
    <source>
        <dbReference type="ARBA" id="ARBA00022475"/>
    </source>
</evidence>
<dbReference type="EC" id="2.7.13.3" evidence="3"/>
<dbReference type="CDD" id="cd00082">
    <property type="entry name" value="HisKA"/>
    <property type="match status" value="1"/>
</dbReference>
<dbReference type="InterPro" id="IPR005467">
    <property type="entry name" value="His_kinase_dom"/>
</dbReference>
<keyword evidence="8" id="KW-0547">Nucleotide-binding</keyword>
<accession>A0A1I3BEY6</accession>
<evidence type="ECO:0000256" key="8">
    <source>
        <dbReference type="ARBA" id="ARBA00022741"/>
    </source>
</evidence>
<keyword evidence="10" id="KW-0067">ATP-binding</keyword>
<keyword evidence="9 15" id="KW-0418">Kinase</keyword>
<dbReference type="SMART" id="SM00387">
    <property type="entry name" value="HATPase_c"/>
    <property type="match status" value="1"/>
</dbReference>
<proteinExistence type="predicted"/>
<evidence type="ECO:0000313" key="16">
    <source>
        <dbReference type="Proteomes" id="UP000199377"/>
    </source>
</evidence>
<dbReference type="InterPro" id="IPR003661">
    <property type="entry name" value="HisK_dim/P_dom"/>
</dbReference>
<keyword evidence="12" id="KW-0902">Two-component regulatory system</keyword>
<sequence>MTTARALILAGLMAALVWVLAHARAVDVARQELDQTLLLTTRAVAAEIDRLRALPDVVGQDARIRRALSGAGPLQDADRYLETVAGHVGADVLYLLDATGETIAASNWNRPESFVGQNYAFRPYFQDALATGHGRYYAIGVTTGVPGYFLSARVEGAGAAGVVVVKLDLSPLQDTWRAAEADVALTDEHGVAFLSARPEWQYRPLAPLPPDVLERLVGARTYEGVGLEAAAPLLSEPPRGADARGEGWIARIAPVSATGGQVVAARSLQGIRLLAGAWAALAALATLAVAAILQGVEQRRQIVAMRLSQSERLEAMVIERTADLGREIEARKLAETDLRTAQEALIHTEKMAAMGRMSAAIVHEISQPLAAMEATLSAAELGIPAGEAKTLARIGKARDMIRRMQRTTKHLKSFARKDTVDVSLIDLRAPVKSSLDLVLPRAKTVGVTPALRLPPDPAPVMAGSVRIEQVVANLLLNALDAVEGRPGPEVEVALAVEGARAAITVRDNGAGIAAEDLPRVADPFFSTKLSGEGLGLGLAICKAILADFGGTLDIRSIPQEGTQVSVSLPLAEQDERT</sequence>
<gene>
    <name evidence="15" type="ORF">SAMN05216258_1018</name>
</gene>
<dbReference type="SUPFAM" id="SSF103190">
    <property type="entry name" value="Sensory domain-like"/>
    <property type="match status" value="1"/>
</dbReference>
<keyword evidence="6" id="KW-0808">Transferase</keyword>
<evidence type="ECO:0000256" key="2">
    <source>
        <dbReference type="ARBA" id="ARBA00004651"/>
    </source>
</evidence>
<dbReference type="RefSeq" id="WP_092856445.1">
    <property type="nucleotide sequence ID" value="NZ_FOQH01000001.1"/>
</dbReference>